<gene>
    <name evidence="2" type="ORF">PoB_003201900</name>
</gene>
<accession>A0AAV4AGG6</accession>
<dbReference type="Proteomes" id="UP000735302">
    <property type="component" value="Unassembled WGS sequence"/>
</dbReference>
<evidence type="ECO:0000313" key="2">
    <source>
        <dbReference type="EMBL" id="GFO05514.1"/>
    </source>
</evidence>
<protein>
    <submittedName>
        <fullName evidence="2">Uncharacterized protein</fullName>
    </submittedName>
</protein>
<keyword evidence="3" id="KW-1185">Reference proteome</keyword>
<evidence type="ECO:0000256" key="1">
    <source>
        <dbReference type="SAM" id="MobiDB-lite"/>
    </source>
</evidence>
<dbReference type="EMBL" id="BLXT01003748">
    <property type="protein sequence ID" value="GFO05514.1"/>
    <property type="molecule type" value="Genomic_DNA"/>
</dbReference>
<evidence type="ECO:0000313" key="3">
    <source>
        <dbReference type="Proteomes" id="UP000735302"/>
    </source>
</evidence>
<proteinExistence type="predicted"/>
<dbReference type="AlphaFoldDB" id="A0AAV4AGG6"/>
<name>A0AAV4AGG6_9GAST</name>
<comment type="caution">
    <text evidence="2">The sequence shown here is derived from an EMBL/GenBank/DDBJ whole genome shotgun (WGS) entry which is preliminary data.</text>
</comment>
<reference evidence="2 3" key="1">
    <citation type="journal article" date="2021" name="Elife">
        <title>Chloroplast acquisition without the gene transfer in kleptoplastic sea slugs, Plakobranchus ocellatus.</title>
        <authorList>
            <person name="Maeda T."/>
            <person name="Takahashi S."/>
            <person name="Yoshida T."/>
            <person name="Shimamura S."/>
            <person name="Takaki Y."/>
            <person name="Nagai Y."/>
            <person name="Toyoda A."/>
            <person name="Suzuki Y."/>
            <person name="Arimoto A."/>
            <person name="Ishii H."/>
            <person name="Satoh N."/>
            <person name="Nishiyama T."/>
            <person name="Hasebe M."/>
            <person name="Maruyama T."/>
            <person name="Minagawa J."/>
            <person name="Obokata J."/>
            <person name="Shigenobu S."/>
        </authorList>
    </citation>
    <scope>NUCLEOTIDE SEQUENCE [LARGE SCALE GENOMIC DNA]</scope>
</reference>
<sequence>MASKETQETFAVTSYLANLMLLLFSQTKTKKIAMDASECYQDSYKNFKAAHPSLKGFGFLYIASPQQVISGFRALRRAGAPKPELEPATEGSLQISGRTHKPLCHRRPQTLSSLLENLHNFQTWLPPS</sequence>
<feature type="region of interest" description="Disordered" evidence="1">
    <location>
        <begin position="81"/>
        <end position="100"/>
    </location>
</feature>
<organism evidence="2 3">
    <name type="scientific">Plakobranchus ocellatus</name>
    <dbReference type="NCBI Taxonomy" id="259542"/>
    <lineage>
        <taxon>Eukaryota</taxon>
        <taxon>Metazoa</taxon>
        <taxon>Spiralia</taxon>
        <taxon>Lophotrochozoa</taxon>
        <taxon>Mollusca</taxon>
        <taxon>Gastropoda</taxon>
        <taxon>Heterobranchia</taxon>
        <taxon>Euthyneura</taxon>
        <taxon>Panpulmonata</taxon>
        <taxon>Sacoglossa</taxon>
        <taxon>Placobranchoidea</taxon>
        <taxon>Plakobranchidae</taxon>
        <taxon>Plakobranchus</taxon>
    </lineage>
</organism>